<evidence type="ECO:0000256" key="13">
    <source>
        <dbReference type="ARBA" id="ARBA00023136"/>
    </source>
</evidence>
<keyword evidence="12 17" id="KW-0333">Golgi apparatus</keyword>
<evidence type="ECO:0000256" key="15">
    <source>
        <dbReference type="ARBA" id="ARBA00023180"/>
    </source>
</evidence>
<dbReference type="Gene3D" id="2.80.10.50">
    <property type="match status" value="1"/>
</dbReference>
<dbReference type="UniPathway" id="UPA00378"/>
<dbReference type="EC" id="2.4.1.-" evidence="17"/>
<dbReference type="EMBL" id="LIAE01008785">
    <property type="protein sequence ID" value="PAV72452.1"/>
    <property type="molecule type" value="Genomic_DNA"/>
</dbReference>
<evidence type="ECO:0000256" key="10">
    <source>
        <dbReference type="ARBA" id="ARBA00022968"/>
    </source>
</evidence>
<evidence type="ECO:0000256" key="4">
    <source>
        <dbReference type="ARBA" id="ARBA00005680"/>
    </source>
</evidence>
<dbReference type="CDD" id="cd02510">
    <property type="entry name" value="pp-GalNAc-T"/>
    <property type="match status" value="1"/>
</dbReference>
<keyword evidence="14 17" id="KW-1015">Disulfide bond</keyword>
<keyword evidence="8" id="KW-0479">Metal-binding</keyword>
<dbReference type="InterPro" id="IPR035992">
    <property type="entry name" value="Ricin_B-like_lectins"/>
</dbReference>
<evidence type="ECO:0000313" key="20">
    <source>
        <dbReference type="Proteomes" id="UP000218231"/>
    </source>
</evidence>
<evidence type="ECO:0000256" key="6">
    <source>
        <dbReference type="ARBA" id="ARBA00022679"/>
    </source>
</evidence>
<evidence type="ECO:0000256" key="1">
    <source>
        <dbReference type="ARBA" id="ARBA00001936"/>
    </source>
</evidence>
<comment type="pathway">
    <text evidence="3 17">Protein modification; protein glycosylation.</text>
</comment>
<evidence type="ECO:0000256" key="3">
    <source>
        <dbReference type="ARBA" id="ARBA00004922"/>
    </source>
</evidence>
<dbReference type="GO" id="GO:0030246">
    <property type="term" value="F:carbohydrate binding"/>
    <property type="evidence" value="ECO:0007669"/>
    <property type="project" value="UniProtKB-KW"/>
</dbReference>
<dbReference type="GO" id="GO:0006493">
    <property type="term" value="P:protein O-linked glycosylation"/>
    <property type="evidence" value="ECO:0007669"/>
    <property type="project" value="TreeGrafter"/>
</dbReference>
<keyword evidence="5 17" id="KW-0328">Glycosyltransferase</keyword>
<sequence length="596" mass="67153">MPKLCRIKTLITILLFGWGFGIGYLVMTSSADSKPLSFKKLSGSVHIRPERHLPEVEGFAENNNDYKQTVAAVKEPAIIPENAIIYPKQEPVVPWNEFDKEGYLSRGRLKEGEDKYAANKFNQAASDAAKPDRGIPDSREAVCHKLSYDISQLQPTSIIVTFHNEARSTLLRTVVSALNRSPPSLLKEIILVDDFSKDESVGKELTSIDKVVVVRNTKREGLIRSRVKGASLATAPILTFLDSHVECNVGWLEPLLNRIHENPKAVVAPIIDVVNMDSFNYVAASADLRGGFDWNLVFRWEFLSGKLKEQRHANPTDPIKSPTMAGGLFTISKEWFETLGTYDMDMDVWGGENLEMSFRVWQCGGNLEIMPCSRVGHVFRKQHPYTFPGGSGNVFQKNTRRAAEVWMDEYKNIYLKNVPSARYVKIGDISKRLELRERLQCKPFKWYLKEIYPEMKIPEKEKGELYHVKSEALKACLDTLGKKSGDSPGGFGCHGTGGNQEWAYDKRVGHFKSSISHLCLSLEDYSDNGGEGVILKECHKQRQKMTLDKANGWLTQAGRCLAINKDGEEWKLTALLCNNGDPLQKWVFEKIQGFSV</sequence>
<evidence type="ECO:0000256" key="9">
    <source>
        <dbReference type="ARBA" id="ARBA00022734"/>
    </source>
</evidence>
<comment type="caution">
    <text evidence="19">The sequence shown here is derived from an EMBL/GenBank/DDBJ whole genome shotgun (WGS) entry which is preliminary data.</text>
</comment>
<dbReference type="GO" id="GO:0046872">
    <property type="term" value="F:metal ion binding"/>
    <property type="evidence" value="ECO:0007669"/>
    <property type="project" value="UniProtKB-KW"/>
</dbReference>
<keyword evidence="16 17" id="KW-0464">Manganese</keyword>
<dbReference type="PROSITE" id="PS50231">
    <property type="entry name" value="RICIN_B_LECTIN"/>
    <property type="match status" value="1"/>
</dbReference>
<dbReference type="Gene3D" id="3.90.550.10">
    <property type="entry name" value="Spore Coat Polysaccharide Biosynthesis Protein SpsA, Chain A"/>
    <property type="match status" value="1"/>
</dbReference>
<dbReference type="SUPFAM" id="SSF50370">
    <property type="entry name" value="Ricin B-like lectins"/>
    <property type="match status" value="1"/>
</dbReference>
<feature type="domain" description="Ricin B lectin" evidence="18">
    <location>
        <begin position="463"/>
        <end position="589"/>
    </location>
</feature>
<evidence type="ECO:0000256" key="8">
    <source>
        <dbReference type="ARBA" id="ARBA00022723"/>
    </source>
</evidence>
<dbReference type="PANTHER" id="PTHR11675">
    <property type="entry name" value="N-ACETYLGALACTOSAMINYLTRANSFERASE"/>
    <property type="match status" value="1"/>
</dbReference>
<dbReference type="GO" id="GO:0004653">
    <property type="term" value="F:polypeptide N-acetylgalactosaminyltransferase activity"/>
    <property type="evidence" value="ECO:0007669"/>
    <property type="project" value="UniProtKB-ARBA"/>
</dbReference>
<comment type="subcellular location">
    <subcellularLocation>
        <location evidence="2 17">Golgi apparatus membrane</location>
        <topology evidence="2 17">Single-pass type II membrane protein</topology>
    </subcellularLocation>
</comment>
<dbReference type="InterPro" id="IPR029044">
    <property type="entry name" value="Nucleotide-diphossugar_trans"/>
</dbReference>
<comment type="similarity">
    <text evidence="4 17">Belongs to the glycosyltransferase 2 family. GalNAc-T subfamily.</text>
</comment>
<comment type="cofactor">
    <cofactor evidence="1 17">
        <name>Mn(2+)</name>
        <dbReference type="ChEBI" id="CHEBI:29035"/>
    </cofactor>
</comment>
<evidence type="ECO:0000259" key="18">
    <source>
        <dbReference type="SMART" id="SM00458"/>
    </source>
</evidence>
<evidence type="ECO:0000256" key="11">
    <source>
        <dbReference type="ARBA" id="ARBA00022989"/>
    </source>
</evidence>
<dbReference type="Proteomes" id="UP000218231">
    <property type="component" value="Unassembled WGS sequence"/>
</dbReference>
<dbReference type="InterPro" id="IPR000772">
    <property type="entry name" value="Ricin_B_lectin"/>
</dbReference>
<dbReference type="FunFam" id="3.90.550.10:FF:000021">
    <property type="entry name" value="Polypeptide N-acetylgalactosaminyltransferase"/>
    <property type="match status" value="1"/>
</dbReference>
<gene>
    <name evidence="19" type="ORF">WR25_02639</name>
</gene>
<dbReference type="Pfam" id="PF00652">
    <property type="entry name" value="Ricin_B_lectin"/>
    <property type="match status" value="1"/>
</dbReference>
<keyword evidence="11 17" id="KW-1133">Transmembrane helix</keyword>
<evidence type="ECO:0000256" key="2">
    <source>
        <dbReference type="ARBA" id="ARBA00004323"/>
    </source>
</evidence>
<evidence type="ECO:0000256" key="7">
    <source>
        <dbReference type="ARBA" id="ARBA00022692"/>
    </source>
</evidence>
<evidence type="ECO:0000256" key="14">
    <source>
        <dbReference type="ARBA" id="ARBA00023157"/>
    </source>
</evidence>
<evidence type="ECO:0000313" key="19">
    <source>
        <dbReference type="EMBL" id="PAV72452.1"/>
    </source>
</evidence>
<evidence type="ECO:0000256" key="16">
    <source>
        <dbReference type="ARBA" id="ARBA00023211"/>
    </source>
</evidence>
<evidence type="ECO:0000256" key="5">
    <source>
        <dbReference type="ARBA" id="ARBA00022676"/>
    </source>
</evidence>
<dbReference type="SMART" id="SM00458">
    <property type="entry name" value="RICIN"/>
    <property type="match status" value="1"/>
</dbReference>
<dbReference type="AlphaFoldDB" id="A0A2A2KF10"/>
<feature type="transmembrane region" description="Helical" evidence="17">
    <location>
        <begin position="7"/>
        <end position="27"/>
    </location>
</feature>
<dbReference type="Pfam" id="PF00535">
    <property type="entry name" value="Glycos_transf_2"/>
    <property type="match status" value="1"/>
</dbReference>
<proteinExistence type="inferred from homology"/>
<keyword evidence="7 17" id="KW-0812">Transmembrane</keyword>
<evidence type="ECO:0000256" key="17">
    <source>
        <dbReference type="RuleBase" id="RU361242"/>
    </source>
</evidence>
<dbReference type="GO" id="GO:0000139">
    <property type="term" value="C:Golgi membrane"/>
    <property type="evidence" value="ECO:0007669"/>
    <property type="project" value="UniProtKB-SubCell"/>
</dbReference>
<keyword evidence="13 17" id="KW-0472">Membrane</keyword>
<organism evidence="19 20">
    <name type="scientific">Diploscapter pachys</name>
    <dbReference type="NCBI Taxonomy" id="2018661"/>
    <lineage>
        <taxon>Eukaryota</taxon>
        <taxon>Metazoa</taxon>
        <taxon>Ecdysozoa</taxon>
        <taxon>Nematoda</taxon>
        <taxon>Chromadorea</taxon>
        <taxon>Rhabditida</taxon>
        <taxon>Rhabditina</taxon>
        <taxon>Rhabditomorpha</taxon>
        <taxon>Rhabditoidea</taxon>
        <taxon>Rhabditidae</taxon>
        <taxon>Diploscapter</taxon>
    </lineage>
</organism>
<dbReference type="InterPro" id="IPR001173">
    <property type="entry name" value="Glyco_trans_2-like"/>
</dbReference>
<reference evidence="19 20" key="1">
    <citation type="journal article" date="2017" name="Curr. Biol.">
        <title>Genome architecture and evolution of a unichromosomal asexual nematode.</title>
        <authorList>
            <person name="Fradin H."/>
            <person name="Zegar C."/>
            <person name="Gutwein M."/>
            <person name="Lucas J."/>
            <person name="Kovtun M."/>
            <person name="Corcoran D."/>
            <person name="Baugh L.R."/>
            <person name="Kiontke K."/>
            <person name="Gunsalus K."/>
            <person name="Fitch D.H."/>
            <person name="Piano F."/>
        </authorList>
    </citation>
    <scope>NUCLEOTIDE SEQUENCE [LARGE SCALE GENOMIC DNA]</scope>
    <source>
        <strain evidence="19">PF1309</strain>
    </source>
</reference>
<name>A0A2A2KF10_9BILA</name>
<accession>A0A2A2KF10</accession>
<keyword evidence="20" id="KW-1185">Reference proteome</keyword>
<keyword evidence="10" id="KW-0735">Signal-anchor</keyword>
<dbReference type="SUPFAM" id="SSF53448">
    <property type="entry name" value="Nucleotide-diphospho-sugar transferases"/>
    <property type="match status" value="1"/>
</dbReference>
<dbReference type="OrthoDB" id="429263at2759"/>
<dbReference type="STRING" id="2018661.A0A2A2KF10"/>
<keyword evidence="9 17" id="KW-0430">Lectin</keyword>
<dbReference type="PANTHER" id="PTHR11675:SF119">
    <property type="entry name" value="POLYPEPTIDE N-ACETYLGALACTOSAMINYLTRANSFERASE 2"/>
    <property type="match status" value="1"/>
</dbReference>
<protein>
    <recommendedName>
        <fullName evidence="17">Polypeptide N-acetylgalactosaminyltransferase</fullName>
        <ecNumber evidence="17">2.4.1.-</ecNumber>
    </recommendedName>
    <alternativeName>
        <fullName evidence="17">Protein-UDP acetylgalactosaminyltransferase</fullName>
    </alternativeName>
</protein>
<dbReference type="InterPro" id="IPR045885">
    <property type="entry name" value="GalNAc-T"/>
</dbReference>
<evidence type="ECO:0000256" key="12">
    <source>
        <dbReference type="ARBA" id="ARBA00023034"/>
    </source>
</evidence>
<keyword evidence="6 17" id="KW-0808">Transferase</keyword>
<keyword evidence="15" id="KW-0325">Glycoprotein</keyword>